<sequence length="283" mass="32028">KLTMVAEKEIKGAAYSMVSFNTKLLVSVNSTVRLFEWTSDKELRLECSHFNNLLALYLKSKGDFVLVADIMRSITLLSYKPLQDAFEEIARDGNVKWMSAVEILDDDNFLGGDISHNLFVCQKDSAATTDEERSQMQEVGLYHLGEMINVFRHGSLVMHHAGENTTPLQGSVLFGTVNGAVGMVAQLPQEFYTFLHEIQNRLNKVIKSVGKIEHSFWRSFYTDQKCDHSLGFIDGDLLESFLDLSRDKMQEVVAGLQIDDGDRKRDATVEDLVKTIEELTRIH</sequence>
<feature type="non-terminal residue" evidence="2">
    <location>
        <position position="1"/>
    </location>
</feature>
<accession>A0AAE1A3D2</accession>
<feature type="domain" description="RSE1/DDB1/CPSF1 C-terminal" evidence="1">
    <location>
        <begin position="1"/>
        <end position="243"/>
    </location>
</feature>
<comment type="caution">
    <text evidence="2">The sequence shown here is derived from an EMBL/GenBank/DDBJ whole genome shotgun (WGS) entry which is preliminary data.</text>
</comment>
<evidence type="ECO:0000313" key="2">
    <source>
        <dbReference type="EMBL" id="KAK3779901.1"/>
    </source>
</evidence>
<dbReference type="AlphaFoldDB" id="A0AAE1A3D2"/>
<name>A0AAE1A3D2_9GAST</name>
<dbReference type="InterPro" id="IPR050358">
    <property type="entry name" value="RSE1/DDB1/CFT1"/>
</dbReference>
<dbReference type="FunFam" id="1.10.150.910:FF:000001">
    <property type="entry name" value="DNA damage-binding protein 1"/>
    <property type="match status" value="1"/>
</dbReference>
<gene>
    <name evidence="2" type="ORF">RRG08_054155</name>
</gene>
<dbReference type="GO" id="GO:0005634">
    <property type="term" value="C:nucleus"/>
    <property type="evidence" value="ECO:0007669"/>
    <property type="project" value="InterPro"/>
</dbReference>
<dbReference type="Proteomes" id="UP001283361">
    <property type="component" value="Unassembled WGS sequence"/>
</dbReference>
<organism evidence="2 3">
    <name type="scientific">Elysia crispata</name>
    <name type="common">lettuce slug</name>
    <dbReference type="NCBI Taxonomy" id="231223"/>
    <lineage>
        <taxon>Eukaryota</taxon>
        <taxon>Metazoa</taxon>
        <taxon>Spiralia</taxon>
        <taxon>Lophotrochozoa</taxon>
        <taxon>Mollusca</taxon>
        <taxon>Gastropoda</taxon>
        <taxon>Heterobranchia</taxon>
        <taxon>Euthyneura</taxon>
        <taxon>Panpulmonata</taxon>
        <taxon>Sacoglossa</taxon>
        <taxon>Placobranchoidea</taxon>
        <taxon>Plakobranchidae</taxon>
        <taxon>Elysia</taxon>
    </lineage>
</organism>
<dbReference type="EMBL" id="JAWDGP010002797">
    <property type="protein sequence ID" value="KAK3779901.1"/>
    <property type="molecule type" value="Genomic_DNA"/>
</dbReference>
<evidence type="ECO:0000259" key="1">
    <source>
        <dbReference type="Pfam" id="PF03178"/>
    </source>
</evidence>
<dbReference type="InterPro" id="IPR004871">
    <property type="entry name" value="RSE1/DDB1/CPSF1_C"/>
</dbReference>
<dbReference type="Gene3D" id="2.130.10.10">
    <property type="entry name" value="YVTN repeat-like/Quinoprotein amine dehydrogenase"/>
    <property type="match status" value="1"/>
</dbReference>
<dbReference type="InterPro" id="IPR015943">
    <property type="entry name" value="WD40/YVTN_repeat-like_dom_sf"/>
</dbReference>
<evidence type="ECO:0000313" key="3">
    <source>
        <dbReference type="Proteomes" id="UP001283361"/>
    </source>
</evidence>
<reference evidence="2" key="1">
    <citation type="journal article" date="2023" name="G3 (Bethesda)">
        <title>A reference genome for the long-term kleptoplast-retaining sea slug Elysia crispata morphotype clarki.</title>
        <authorList>
            <person name="Eastman K.E."/>
            <person name="Pendleton A.L."/>
            <person name="Shaikh M.A."/>
            <person name="Suttiyut T."/>
            <person name="Ogas R."/>
            <person name="Tomko P."/>
            <person name="Gavelis G."/>
            <person name="Widhalm J.R."/>
            <person name="Wisecaver J.H."/>
        </authorList>
    </citation>
    <scope>NUCLEOTIDE SEQUENCE</scope>
    <source>
        <strain evidence="2">ECLA1</strain>
    </source>
</reference>
<proteinExistence type="predicted"/>
<dbReference type="Gene3D" id="1.10.150.910">
    <property type="match status" value="1"/>
</dbReference>
<dbReference type="PANTHER" id="PTHR10644">
    <property type="entry name" value="DNA REPAIR/RNA PROCESSING CPSF FAMILY"/>
    <property type="match status" value="1"/>
</dbReference>
<dbReference type="GO" id="GO:0003676">
    <property type="term" value="F:nucleic acid binding"/>
    <property type="evidence" value="ECO:0007669"/>
    <property type="project" value="InterPro"/>
</dbReference>
<keyword evidence="3" id="KW-1185">Reference proteome</keyword>
<dbReference type="Pfam" id="PF03178">
    <property type="entry name" value="CPSF_A"/>
    <property type="match status" value="1"/>
</dbReference>
<protein>
    <recommendedName>
        <fullName evidence="1">RSE1/DDB1/CPSF1 C-terminal domain-containing protein</fullName>
    </recommendedName>
</protein>